<dbReference type="GO" id="GO:0003746">
    <property type="term" value="F:translation elongation factor activity"/>
    <property type="evidence" value="ECO:0007669"/>
    <property type="project" value="InterPro"/>
</dbReference>
<dbReference type="Pfam" id="PF00009">
    <property type="entry name" value="GTP_EFTU"/>
    <property type="match status" value="1"/>
</dbReference>
<dbReference type="PANTHER" id="PTHR43721:SF22">
    <property type="entry name" value="ELONGATION FACTOR TU, MITOCHONDRIAL"/>
    <property type="match status" value="1"/>
</dbReference>
<evidence type="ECO:0000256" key="2">
    <source>
        <dbReference type="ARBA" id="ARBA00015953"/>
    </source>
</evidence>
<dbReference type="OrthoDB" id="9803139at2"/>
<dbReference type="SUPFAM" id="SSF52540">
    <property type="entry name" value="P-loop containing nucleoside triphosphate hydrolases"/>
    <property type="match status" value="1"/>
</dbReference>
<dbReference type="GO" id="GO:0005737">
    <property type="term" value="C:cytoplasm"/>
    <property type="evidence" value="ECO:0007669"/>
    <property type="project" value="UniProtKB-SubCell"/>
</dbReference>
<evidence type="ECO:0000256" key="8">
    <source>
        <dbReference type="ARBA" id="ARBA00031615"/>
    </source>
</evidence>
<dbReference type="InterPro" id="IPR005225">
    <property type="entry name" value="Small_GTP-bd"/>
</dbReference>
<sequence>MKQIILGTAGHIDHGKTSLIKAITGTNTDRLKEEQKRGITIELGFASLDLPSGRHLGIVDVPGHEKFVKNMVAGATGIDIVSMVIAADEGVMPQTREHMEICSLLGVRHGMVVLTKTDMVDEEWLELVTEDIRDFTVGTFLEESPIVPVSSATGDGIPQFIEALDTLSQAVPERTTTGLFRLPVDRVFSMKGFGTVITGTLVSGKVSVGDPIIIYPGKTTSKVRGIQVHNQSRESAEAGMRTAINFQGLEKTAINRGDILARENTLTPSYMVDLELHFLSSNKKPIKNRTQVRFHTGTSETMGNLILLDREDLAPGDTCVAQVRLDGPVSLIRDDRFVIRSYSPVRTIGGGKVLNPIAGKHKRFQQEIIDGLVGLIDAAPDGIIDYHARMAGPAGVNFAQLLLMTNLPAKALETAIAAMLSSQTILLADKENRTYIHLAVFDGLKQLSQDVLAQYHSNNPLKPGISKEELKSKFPRNAGSKLFTLVLNRMIKDRQLALEDDTVRLASHTVSLQVDEKALKQQIVDTYRQSGLTPPYFRDIVKRLDVDPKPARGVLELLVGEGELVKVKEDLYYDHATIEKLKDELVAYILKNGEISTPTFKDMTGASRKYVIPLIEYFDATHVTIRVGDIRQLRKRQ</sequence>
<dbReference type="Pfam" id="PF03144">
    <property type="entry name" value="GTP_EFTU_D2"/>
    <property type="match status" value="1"/>
</dbReference>
<dbReference type="KEGG" id="dalk:DSCA_62820"/>
<comment type="function">
    <text evidence="7">Translation factor necessary for the incorporation of selenocysteine into proteins. It probably replaces EF-Tu for the insertion of selenocysteine directed by the UGA codon. SelB binds GTP and GDP.</text>
</comment>
<evidence type="ECO:0000256" key="5">
    <source>
        <dbReference type="ARBA" id="ARBA00022917"/>
    </source>
</evidence>
<evidence type="ECO:0000256" key="7">
    <source>
        <dbReference type="ARBA" id="ARBA00025526"/>
    </source>
</evidence>
<name>A0A5K7YRD0_9BACT</name>
<evidence type="ECO:0000256" key="3">
    <source>
        <dbReference type="ARBA" id="ARBA00022490"/>
    </source>
</evidence>
<dbReference type="Pfam" id="PF09106">
    <property type="entry name" value="WHD_2nd_SelB"/>
    <property type="match status" value="1"/>
</dbReference>
<comment type="subcellular location">
    <subcellularLocation>
        <location evidence="1">Cytoplasm</location>
    </subcellularLocation>
</comment>
<feature type="domain" description="Tr-type G" evidence="9">
    <location>
        <begin position="1"/>
        <end position="173"/>
    </location>
</feature>
<dbReference type="Gene3D" id="3.40.50.300">
    <property type="entry name" value="P-loop containing nucleotide triphosphate hydrolases"/>
    <property type="match status" value="1"/>
</dbReference>
<dbReference type="Gene3D" id="1.10.10.2770">
    <property type="match status" value="1"/>
</dbReference>
<dbReference type="InterPro" id="IPR009000">
    <property type="entry name" value="Transl_B-barrel_sf"/>
</dbReference>
<keyword evidence="6" id="KW-0342">GTP-binding</keyword>
<dbReference type="AlphaFoldDB" id="A0A5K7YRD0"/>
<dbReference type="GO" id="GO:0005525">
    <property type="term" value="F:GTP binding"/>
    <property type="evidence" value="ECO:0007669"/>
    <property type="project" value="UniProtKB-KW"/>
</dbReference>
<dbReference type="CDD" id="cd03696">
    <property type="entry name" value="SelB_II"/>
    <property type="match status" value="1"/>
</dbReference>
<organism evidence="10 11">
    <name type="scientific">Desulfosarcina alkanivorans</name>
    <dbReference type="NCBI Taxonomy" id="571177"/>
    <lineage>
        <taxon>Bacteria</taxon>
        <taxon>Pseudomonadati</taxon>
        <taxon>Thermodesulfobacteriota</taxon>
        <taxon>Desulfobacteria</taxon>
        <taxon>Desulfobacterales</taxon>
        <taxon>Desulfosarcinaceae</taxon>
        <taxon>Desulfosarcina</taxon>
    </lineage>
</organism>
<keyword evidence="4" id="KW-0547">Nucleotide-binding</keyword>
<dbReference type="Gene3D" id="1.10.10.10">
    <property type="entry name" value="Winged helix-like DNA-binding domain superfamily/Winged helix DNA-binding domain"/>
    <property type="match status" value="1"/>
</dbReference>
<proteinExistence type="predicted"/>
<dbReference type="PROSITE" id="PS51722">
    <property type="entry name" value="G_TR_2"/>
    <property type="match status" value="1"/>
</dbReference>
<dbReference type="RefSeq" id="WP_155320061.1">
    <property type="nucleotide sequence ID" value="NZ_AP021874.1"/>
</dbReference>
<dbReference type="EMBL" id="AP021874">
    <property type="protein sequence ID" value="BBO72352.1"/>
    <property type="molecule type" value="Genomic_DNA"/>
</dbReference>
<dbReference type="Proteomes" id="UP000427906">
    <property type="component" value="Chromosome"/>
</dbReference>
<dbReference type="CDD" id="cd04171">
    <property type="entry name" value="SelB"/>
    <property type="match status" value="1"/>
</dbReference>
<dbReference type="InterPro" id="IPR004535">
    <property type="entry name" value="Transl_elong_SelB"/>
</dbReference>
<accession>A0A5K7YRD0</accession>
<dbReference type="InterPro" id="IPR009001">
    <property type="entry name" value="Transl_elong_EF1A/Init_IF2_C"/>
</dbReference>
<dbReference type="NCBIfam" id="TIGR00475">
    <property type="entry name" value="selB"/>
    <property type="match status" value="1"/>
</dbReference>
<dbReference type="SUPFAM" id="SSF46785">
    <property type="entry name" value="Winged helix' DNA-binding domain"/>
    <property type="match status" value="3"/>
</dbReference>
<dbReference type="GO" id="GO:0003723">
    <property type="term" value="F:RNA binding"/>
    <property type="evidence" value="ECO:0007669"/>
    <property type="project" value="InterPro"/>
</dbReference>
<dbReference type="SUPFAM" id="SSF50447">
    <property type="entry name" value="Translation proteins"/>
    <property type="match status" value="1"/>
</dbReference>
<keyword evidence="5" id="KW-0648">Protein biosynthesis</keyword>
<dbReference type="GO" id="GO:0001514">
    <property type="term" value="P:selenocysteine incorporation"/>
    <property type="evidence" value="ECO:0007669"/>
    <property type="project" value="InterPro"/>
</dbReference>
<dbReference type="InterPro" id="IPR027417">
    <property type="entry name" value="P-loop_NTPase"/>
</dbReference>
<evidence type="ECO:0000256" key="4">
    <source>
        <dbReference type="ARBA" id="ARBA00022741"/>
    </source>
</evidence>
<dbReference type="InterPro" id="IPR036388">
    <property type="entry name" value="WH-like_DNA-bd_sf"/>
</dbReference>
<keyword evidence="3" id="KW-0963">Cytoplasm</keyword>
<dbReference type="Pfam" id="PF09107">
    <property type="entry name" value="WHD_3rd_SelB"/>
    <property type="match status" value="1"/>
</dbReference>
<dbReference type="NCBIfam" id="TIGR00231">
    <property type="entry name" value="small_GTP"/>
    <property type="match status" value="1"/>
</dbReference>
<dbReference type="InterPro" id="IPR015190">
    <property type="entry name" value="Elong_fac_SelB-wing-hlx_typ-2"/>
</dbReference>
<protein>
    <recommendedName>
        <fullName evidence="2">Selenocysteine-specific elongation factor</fullName>
    </recommendedName>
    <alternativeName>
        <fullName evidence="8">SelB translation factor</fullName>
    </alternativeName>
</protein>
<evidence type="ECO:0000259" key="9">
    <source>
        <dbReference type="PROSITE" id="PS51722"/>
    </source>
</evidence>
<dbReference type="Pfam" id="PF25461">
    <property type="entry name" value="Beta-barrel_SelB"/>
    <property type="match status" value="1"/>
</dbReference>
<dbReference type="InterPro" id="IPR015191">
    <property type="entry name" value="SelB_WHD4"/>
</dbReference>
<evidence type="ECO:0000256" key="1">
    <source>
        <dbReference type="ARBA" id="ARBA00004496"/>
    </source>
</evidence>
<dbReference type="InterPro" id="IPR036390">
    <property type="entry name" value="WH_DNA-bd_sf"/>
</dbReference>
<evidence type="ECO:0000256" key="6">
    <source>
        <dbReference type="ARBA" id="ARBA00023134"/>
    </source>
</evidence>
<dbReference type="InterPro" id="IPR000795">
    <property type="entry name" value="T_Tr_GTP-bd_dom"/>
</dbReference>
<gene>
    <name evidence="10" type="primary">selB</name>
    <name evidence="10" type="ORF">DSCA_62820</name>
</gene>
<dbReference type="GO" id="GO:0003924">
    <property type="term" value="F:GTPase activity"/>
    <property type="evidence" value="ECO:0007669"/>
    <property type="project" value="InterPro"/>
</dbReference>
<dbReference type="InterPro" id="IPR057335">
    <property type="entry name" value="Beta-barrel_SelB"/>
</dbReference>
<evidence type="ECO:0000313" key="11">
    <source>
        <dbReference type="Proteomes" id="UP000427906"/>
    </source>
</evidence>
<dbReference type="PANTHER" id="PTHR43721">
    <property type="entry name" value="ELONGATION FACTOR TU-RELATED"/>
    <property type="match status" value="1"/>
</dbReference>
<dbReference type="InterPro" id="IPR004161">
    <property type="entry name" value="EFTu-like_2"/>
</dbReference>
<dbReference type="PROSITE" id="PS00301">
    <property type="entry name" value="G_TR_1"/>
    <property type="match status" value="1"/>
</dbReference>
<keyword evidence="11" id="KW-1185">Reference proteome</keyword>
<dbReference type="InterPro" id="IPR050055">
    <property type="entry name" value="EF-Tu_GTPase"/>
</dbReference>
<reference evidence="10 11" key="1">
    <citation type="submission" date="2019-11" db="EMBL/GenBank/DDBJ databases">
        <title>Comparative genomics of hydrocarbon-degrading Desulfosarcina strains.</title>
        <authorList>
            <person name="Watanabe M."/>
            <person name="Kojima H."/>
            <person name="Fukui M."/>
        </authorList>
    </citation>
    <scope>NUCLEOTIDE SEQUENCE [LARGE SCALE GENOMIC DNA]</scope>
    <source>
        <strain evidence="10 11">PL12</strain>
    </source>
</reference>
<dbReference type="CDD" id="cd15491">
    <property type="entry name" value="selB_III"/>
    <property type="match status" value="1"/>
</dbReference>
<evidence type="ECO:0000313" key="10">
    <source>
        <dbReference type="EMBL" id="BBO72352.1"/>
    </source>
</evidence>
<dbReference type="InterPro" id="IPR031157">
    <property type="entry name" value="G_TR_CS"/>
</dbReference>
<dbReference type="SUPFAM" id="SSF50465">
    <property type="entry name" value="EF-Tu/eEF-1alpha/eIF2-gamma C-terminal domain"/>
    <property type="match status" value="1"/>
</dbReference>
<dbReference type="Gene3D" id="2.40.30.10">
    <property type="entry name" value="Translation factors"/>
    <property type="match status" value="2"/>
</dbReference>